<name>J4HTS0_9APHY</name>
<feature type="domain" description="DUF6534" evidence="2">
    <location>
        <begin position="189"/>
        <end position="234"/>
    </location>
</feature>
<sequence length="594" mass="66209">MSAIAPPSIEEILGGFTVGIDIAVLLYGIVTAQVYFYWWTSQDDPRLLRTLVASVWCLESLHTAFCIHVNYHYTITDFGNLEDVLRVVWDNGATLIAGAMIAGLVQSFFIWRIWILSRRMIGDKHREGSLALLARRSVVITAILAEKLTNPALVFVIATGGLLWKPQTWLDFRASRADLITSTLGLGFSVILDALIAFSQVYYLWTSRTGYQATDNLIRTLMTYIINTGALTMLNARQRHNAERKQPSSFVDIEFRGDRGLSRPTQMPTGITLRFMAYTYEQPQSSEHRRRYLQTRILYDHLQQVAQDHASESSEISRGLSHASAIDLLESVAVTVNEAVDVDIASGDDGARTFRLGGISRDEVNSLTSTSSSLSRQNAAKLKSALKTTLLSIVDYYADDIVDNDPEVGDGLFESASRLLDEIRARQKWTLEHESLIRDQQERIQKLVGQINAIHPRLEEKLLYALTTLPPLVNATRTAQADVSAISIEAALLKLSILRARAHIALYGHSSPKAPGGTTNQALAAAYNKLHDRERAQENEERDLDGKLASYEGLLGLFDRQQGGFAQVVADMARVKKEAEECKKDLRRLGWTGD</sequence>
<dbReference type="OrthoDB" id="3231781at2759"/>
<evidence type="ECO:0000313" key="4">
    <source>
        <dbReference type="Proteomes" id="UP000006352"/>
    </source>
</evidence>
<evidence type="ECO:0000259" key="2">
    <source>
        <dbReference type="Pfam" id="PF20152"/>
    </source>
</evidence>
<keyword evidence="4" id="KW-1185">Reference proteome</keyword>
<dbReference type="Pfam" id="PF20152">
    <property type="entry name" value="DUF6534"/>
    <property type="match status" value="1"/>
</dbReference>
<feature type="transmembrane region" description="Helical" evidence="1">
    <location>
        <begin position="12"/>
        <end position="38"/>
    </location>
</feature>
<feature type="transmembrane region" description="Helical" evidence="1">
    <location>
        <begin position="138"/>
        <end position="164"/>
    </location>
</feature>
<proteinExistence type="predicted"/>
<dbReference type="PANTHER" id="PTHR40465">
    <property type="entry name" value="CHROMOSOME 1, WHOLE GENOME SHOTGUN SEQUENCE"/>
    <property type="match status" value="1"/>
</dbReference>
<organism evidence="3 4">
    <name type="scientific">Fibroporia radiculosa</name>
    <dbReference type="NCBI Taxonomy" id="599839"/>
    <lineage>
        <taxon>Eukaryota</taxon>
        <taxon>Fungi</taxon>
        <taxon>Dikarya</taxon>
        <taxon>Basidiomycota</taxon>
        <taxon>Agaricomycotina</taxon>
        <taxon>Agaricomycetes</taxon>
        <taxon>Polyporales</taxon>
        <taxon>Fibroporiaceae</taxon>
        <taxon>Fibroporia</taxon>
    </lineage>
</organism>
<dbReference type="STRING" id="599839.J4HTS0"/>
<accession>J4HTS0</accession>
<dbReference type="InParanoid" id="J4HTS0"/>
<keyword evidence="1" id="KW-0812">Transmembrane</keyword>
<feature type="transmembrane region" description="Helical" evidence="1">
    <location>
        <begin position="93"/>
        <end position="117"/>
    </location>
</feature>
<dbReference type="PANTHER" id="PTHR40465:SF1">
    <property type="entry name" value="DUF6534 DOMAIN-CONTAINING PROTEIN"/>
    <property type="match status" value="1"/>
</dbReference>
<evidence type="ECO:0000313" key="3">
    <source>
        <dbReference type="EMBL" id="CCL99687.1"/>
    </source>
</evidence>
<dbReference type="AlphaFoldDB" id="J4HTS0"/>
<evidence type="ECO:0000256" key="1">
    <source>
        <dbReference type="SAM" id="Phobius"/>
    </source>
</evidence>
<dbReference type="GeneID" id="24094598"/>
<reference evidence="3 4" key="1">
    <citation type="journal article" date="2012" name="Appl. Environ. Microbiol.">
        <title>Short-read sequencing for genomic analysis of the brown rot fungus Fibroporia radiculosa.</title>
        <authorList>
            <person name="Tang J.D."/>
            <person name="Perkins A.D."/>
            <person name="Sonstegard T.S."/>
            <person name="Schroeder S.G."/>
            <person name="Burgess S.C."/>
            <person name="Diehl S.V."/>
        </authorList>
    </citation>
    <scope>NUCLEOTIDE SEQUENCE [LARGE SCALE GENOMIC DNA]</scope>
    <source>
        <strain evidence="3 4">TFFH 294</strain>
    </source>
</reference>
<feature type="transmembrane region" description="Helical" evidence="1">
    <location>
        <begin position="217"/>
        <end position="236"/>
    </location>
</feature>
<keyword evidence="1" id="KW-1133">Transmembrane helix</keyword>
<gene>
    <name evidence="3" type="ORF">FIBRA_01708</name>
</gene>
<feature type="transmembrane region" description="Helical" evidence="1">
    <location>
        <begin position="184"/>
        <end position="205"/>
    </location>
</feature>
<dbReference type="RefSeq" id="XP_012178970.1">
    <property type="nucleotide sequence ID" value="XM_012323580.1"/>
</dbReference>
<dbReference type="HOGENOM" id="CLU_459289_0_0_1"/>
<keyword evidence="1" id="KW-0472">Membrane</keyword>
<dbReference type="EMBL" id="HE796946">
    <property type="protein sequence ID" value="CCL99687.1"/>
    <property type="molecule type" value="Genomic_DNA"/>
</dbReference>
<protein>
    <recommendedName>
        <fullName evidence="2">DUF6534 domain-containing protein</fullName>
    </recommendedName>
</protein>
<dbReference type="Proteomes" id="UP000006352">
    <property type="component" value="Unassembled WGS sequence"/>
</dbReference>
<dbReference type="InterPro" id="IPR045339">
    <property type="entry name" value="DUF6534"/>
</dbReference>